<feature type="transmembrane region" description="Helical" evidence="8">
    <location>
        <begin position="520"/>
        <end position="545"/>
    </location>
</feature>
<comment type="subcellular location">
    <subcellularLocation>
        <location evidence="1 8">Cell membrane</location>
        <topology evidence="1 8">Multi-pass membrane protein</topology>
    </subcellularLocation>
</comment>
<evidence type="ECO:0000256" key="6">
    <source>
        <dbReference type="ARBA" id="ARBA00023136"/>
    </source>
</evidence>
<keyword evidence="7" id="KW-1015">Disulfide bond</keyword>
<feature type="transmembrane region" description="Helical" evidence="8">
    <location>
        <begin position="204"/>
        <end position="230"/>
    </location>
</feature>
<feature type="transmembrane region" description="Helical" evidence="8">
    <location>
        <begin position="574"/>
        <end position="595"/>
    </location>
</feature>
<feature type="transmembrane region" description="Helical" evidence="8">
    <location>
        <begin position="389"/>
        <end position="408"/>
    </location>
</feature>
<evidence type="ECO:0000256" key="7">
    <source>
        <dbReference type="ARBA" id="ARBA00023157"/>
    </source>
</evidence>
<feature type="transmembrane region" description="Helical" evidence="8">
    <location>
        <begin position="250"/>
        <end position="271"/>
    </location>
</feature>
<feature type="transmembrane region" description="Helical" evidence="8">
    <location>
        <begin position="20"/>
        <end position="42"/>
    </location>
</feature>
<evidence type="ECO:0000313" key="9">
    <source>
        <dbReference type="EMBL" id="CAH1798879.1"/>
    </source>
</evidence>
<dbReference type="NCBIfam" id="TIGR00805">
    <property type="entry name" value="oat"/>
    <property type="match status" value="1"/>
</dbReference>
<dbReference type="Pfam" id="PF03137">
    <property type="entry name" value="OATP"/>
    <property type="match status" value="1"/>
</dbReference>
<dbReference type="InterPro" id="IPR004156">
    <property type="entry name" value="OATP"/>
</dbReference>
<evidence type="ECO:0000256" key="2">
    <source>
        <dbReference type="ARBA" id="ARBA00009657"/>
    </source>
</evidence>
<dbReference type="SUPFAM" id="SSF103473">
    <property type="entry name" value="MFS general substrate transporter"/>
    <property type="match status" value="1"/>
</dbReference>
<keyword evidence="4 8" id="KW-0812">Transmembrane</keyword>
<keyword evidence="6 8" id="KW-0472">Membrane</keyword>
<dbReference type="EMBL" id="CAIIXF020000011">
    <property type="protein sequence ID" value="CAH1798879.1"/>
    <property type="molecule type" value="Genomic_DNA"/>
</dbReference>
<accession>A0A8J1TCK4</accession>
<dbReference type="InterPro" id="IPR002350">
    <property type="entry name" value="Kazal_dom"/>
</dbReference>
<evidence type="ECO:0000256" key="4">
    <source>
        <dbReference type="ARBA" id="ARBA00022692"/>
    </source>
</evidence>
<keyword evidence="10" id="KW-1185">Reference proteome</keyword>
<dbReference type="PANTHER" id="PTHR11388">
    <property type="entry name" value="ORGANIC ANION TRANSPORTER"/>
    <property type="match status" value="1"/>
</dbReference>
<dbReference type="PROSITE" id="PS51465">
    <property type="entry name" value="KAZAL_2"/>
    <property type="match status" value="1"/>
</dbReference>
<dbReference type="GO" id="GO:0016323">
    <property type="term" value="C:basolateral plasma membrane"/>
    <property type="evidence" value="ECO:0007669"/>
    <property type="project" value="TreeGrafter"/>
</dbReference>
<dbReference type="Proteomes" id="UP000749559">
    <property type="component" value="Unassembled WGS sequence"/>
</dbReference>
<dbReference type="InterPro" id="IPR036259">
    <property type="entry name" value="MFS_trans_sf"/>
</dbReference>
<organism evidence="9 10">
    <name type="scientific">Owenia fusiformis</name>
    <name type="common">Polychaete worm</name>
    <dbReference type="NCBI Taxonomy" id="6347"/>
    <lineage>
        <taxon>Eukaryota</taxon>
        <taxon>Metazoa</taxon>
        <taxon>Spiralia</taxon>
        <taxon>Lophotrochozoa</taxon>
        <taxon>Annelida</taxon>
        <taxon>Polychaeta</taxon>
        <taxon>Sedentaria</taxon>
        <taxon>Canalipalpata</taxon>
        <taxon>Sabellida</taxon>
        <taxon>Oweniida</taxon>
        <taxon>Oweniidae</taxon>
        <taxon>Owenia</taxon>
    </lineage>
</organism>
<evidence type="ECO:0000256" key="3">
    <source>
        <dbReference type="ARBA" id="ARBA00022475"/>
    </source>
</evidence>
<evidence type="ECO:0000256" key="5">
    <source>
        <dbReference type="ARBA" id="ARBA00022989"/>
    </source>
</evidence>
<keyword evidence="3" id="KW-1003">Cell membrane</keyword>
<keyword evidence="5 8" id="KW-1133">Transmembrane helix</keyword>
<comment type="similarity">
    <text evidence="2 8">Belongs to the organo anion transporter (TC 2.A.60) family.</text>
</comment>
<keyword evidence="8" id="KW-0406">Ion transport</keyword>
<proteinExistence type="inferred from homology"/>
<feature type="transmembrane region" description="Helical" evidence="8">
    <location>
        <begin position="166"/>
        <end position="192"/>
    </location>
</feature>
<reference evidence="9" key="1">
    <citation type="submission" date="2022-03" db="EMBL/GenBank/DDBJ databases">
        <authorList>
            <person name="Martin C."/>
        </authorList>
    </citation>
    <scope>NUCLEOTIDE SEQUENCE</scope>
</reference>
<feature type="transmembrane region" description="Helical" evidence="8">
    <location>
        <begin position="473"/>
        <end position="499"/>
    </location>
</feature>
<dbReference type="GO" id="GO:0043252">
    <property type="term" value="P:sodium-independent organic anion transport"/>
    <property type="evidence" value="ECO:0007669"/>
    <property type="project" value="TreeGrafter"/>
</dbReference>
<feature type="transmembrane region" description="Helical" evidence="8">
    <location>
        <begin position="356"/>
        <end position="377"/>
    </location>
</feature>
<gene>
    <name evidence="9" type="ORF">OFUS_LOCUS22959</name>
</gene>
<dbReference type="GO" id="GO:0006811">
    <property type="term" value="P:monoatomic ion transport"/>
    <property type="evidence" value="ECO:0007669"/>
    <property type="project" value="UniProtKB-KW"/>
</dbReference>
<feature type="transmembrane region" description="Helical" evidence="8">
    <location>
        <begin position="54"/>
        <end position="77"/>
    </location>
</feature>
<evidence type="ECO:0000256" key="1">
    <source>
        <dbReference type="ARBA" id="ARBA00004651"/>
    </source>
</evidence>
<dbReference type="Gene3D" id="1.20.1250.20">
    <property type="entry name" value="MFS general substrate transporter like domains"/>
    <property type="match status" value="2"/>
</dbReference>
<keyword evidence="8" id="KW-0813">Transport</keyword>
<evidence type="ECO:0000313" key="10">
    <source>
        <dbReference type="Proteomes" id="UP000749559"/>
    </source>
</evidence>
<dbReference type="PANTHER" id="PTHR11388:SF100">
    <property type="entry name" value="SOLUTE CARRIER ORGANIC ANION TRANSPORTER FAMILY MEMBER 4A1"/>
    <property type="match status" value="1"/>
</dbReference>
<name>A0A8J1TCK4_OWEFU</name>
<dbReference type="AlphaFoldDB" id="A0A8J1TCK4"/>
<feature type="transmembrane region" description="Helical" evidence="8">
    <location>
        <begin position="311"/>
        <end position="336"/>
    </location>
</feature>
<evidence type="ECO:0000256" key="8">
    <source>
        <dbReference type="RuleBase" id="RU362056"/>
    </source>
</evidence>
<feature type="transmembrane region" description="Helical" evidence="8">
    <location>
        <begin position="89"/>
        <end position="111"/>
    </location>
</feature>
<dbReference type="CDD" id="cd17336">
    <property type="entry name" value="MFS_SLCO_OATP"/>
    <property type="match status" value="1"/>
</dbReference>
<protein>
    <recommendedName>
        <fullName evidence="8">Solute carrier organic anion transporter family member</fullName>
    </recommendedName>
</protein>
<sequence length="642" mass="70676">MEKQEETKNNPKCLEKFLNIKMFVTALCLFGLGTGTFSTYYFSIITSLEKRFGFSSSTSGFLMTVDNYMYIPCVILISHFGRRSHTPRIFFVSSIIVAIAMLLWATPFFIFGSKGGNYQEFPATNTTQDNSSVSTQFCIMGQAVNTTHNEVNCDSEDMKTEQENKIAYYLFVVAQLFYGVGGCSFWTLGMTYIDDNASRKDLSFYLGVMFALRAAAPVLGYFLGAAVLFLPEDLVSTDTGQEDAEYIGAWWLGFPIIALFIILGSLPMAILPKKMVVDKSDIQNDDDDGNGVSFSQAVTDIKDLPKSLLRLLLNPVFMGLTVAYSFFVFWIVGYSAFLPKYIEAHFNVTATTANMLTGSMGAMAGAVGSFVSGVVTSRFKATKRRVMRIVLYNMVFVVVSSACLLAFVCPQTEIVGLNVRGNGTCSEDCNCDDSAYSPVCGDDNNYMSACHAGCTTLNNGTYNNCQCTDGETVTVGLCSAFCSLVIPYAIVAFTAAFFHTLQEVAISRIHLRCVAKDDRALSIGIMSCILVLISLPSPVVFGVVVDSACLKQMPSCSSTDSACWFYATDQMRVYFHILMVACLIFEVIGYAFMWYKCKNADFLYDDPEPVSEAKSKEDLETAQPLMTIKDHNGTTDAKITDL</sequence>
<dbReference type="OrthoDB" id="6286541at2759"/>
<dbReference type="GO" id="GO:0015347">
    <property type="term" value="F:sodium-independent organic anion transmembrane transporter activity"/>
    <property type="evidence" value="ECO:0007669"/>
    <property type="project" value="TreeGrafter"/>
</dbReference>
<comment type="caution">
    <text evidence="9">The sequence shown here is derived from an EMBL/GenBank/DDBJ whole genome shotgun (WGS) entry which is preliminary data.</text>
</comment>